<evidence type="ECO:0000256" key="1">
    <source>
        <dbReference type="ARBA" id="ARBA00004651"/>
    </source>
</evidence>
<evidence type="ECO:0000256" key="2">
    <source>
        <dbReference type="ARBA" id="ARBA00022475"/>
    </source>
</evidence>
<dbReference type="InterPro" id="IPR030922">
    <property type="entry name" value="LptF"/>
</dbReference>
<feature type="transmembrane region" description="Helical" evidence="6">
    <location>
        <begin position="99"/>
        <end position="121"/>
    </location>
</feature>
<keyword evidence="4 6" id="KW-1133">Transmembrane helix</keyword>
<protein>
    <submittedName>
        <fullName evidence="7">LPS export ABC transporter permease LptF</fullName>
    </submittedName>
</protein>
<evidence type="ECO:0000313" key="7">
    <source>
        <dbReference type="EMBL" id="HJD97515.1"/>
    </source>
</evidence>
<reference evidence="7" key="2">
    <citation type="submission" date="2021-09" db="EMBL/GenBank/DDBJ databases">
        <authorList>
            <person name="Gilroy R."/>
        </authorList>
    </citation>
    <scope>NUCLEOTIDE SEQUENCE</scope>
    <source>
        <strain evidence="7">ChiGjej2B2-19336</strain>
    </source>
</reference>
<dbReference type="AlphaFoldDB" id="A0A921AWB9"/>
<keyword evidence="5 6" id="KW-0472">Membrane</keyword>
<comment type="subcellular location">
    <subcellularLocation>
        <location evidence="1">Cell membrane</location>
        <topology evidence="1">Multi-pass membrane protein</topology>
    </subcellularLocation>
</comment>
<dbReference type="NCBIfam" id="TIGR04407">
    <property type="entry name" value="LptF_YjgP"/>
    <property type="match status" value="1"/>
</dbReference>
<feature type="transmembrane region" description="Helical" evidence="6">
    <location>
        <begin position="285"/>
        <end position="302"/>
    </location>
</feature>
<dbReference type="InterPro" id="IPR005495">
    <property type="entry name" value="LptG/LptF_permease"/>
</dbReference>
<comment type="caution">
    <text evidence="7">The sequence shown here is derived from an EMBL/GenBank/DDBJ whole genome shotgun (WGS) entry which is preliminary data.</text>
</comment>
<evidence type="ECO:0000256" key="5">
    <source>
        <dbReference type="ARBA" id="ARBA00023136"/>
    </source>
</evidence>
<evidence type="ECO:0000256" key="6">
    <source>
        <dbReference type="SAM" id="Phobius"/>
    </source>
</evidence>
<name>A0A921AWB9_9BACT</name>
<dbReference type="EMBL" id="DYZA01000155">
    <property type="protein sequence ID" value="HJD97515.1"/>
    <property type="molecule type" value="Genomic_DNA"/>
</dbReference>
<dbReference type="Proteomes" id="UP000698963">
    <property type="component" value="Unassembled WGS sequence"/>
</dbReference>
<reference evidence="7" key="1">
    <citation type="journal article" date="2021" name="PeerJ">
        <title>Extensive microbial diversity within the chicken gut microbiome revealed by metagenomics and culture.</title>
        <authorList>
            <person name="Gilroy R."/>
            <person name="Ravi A."/>
            <person name="Getino M."/>
            <person name="Pursley I."/>
            <person name="Horton D.L."/>
            <person name="Alikhan N.F."/>
            <person name="Baker D."/>
            <person name="Gharbi K."/>
            <person name="Hall N."/>
            <person name="Watson M."/>
            <person name="Adriaenssens E.M."/>
            <person name="Foster-Nyarko E."/>
            <person name="Jarju S."/>
            <person name="Secka A."/>
            <person name="Antonio M."/>
            <person name="Oren A."/>
            <person name="Chaudhuri R.R."/>
            <person name="La Ragione R."/>
            <person name="Hildebrand F."/>
            <person name="Pallen M.J."/>
        </authorList>
    </citation>
    <scope>NUCLEOTIDE SEQUENCE</scope>
    <source>
        <strain evidence="7">ChiGjej2B2-19336</strain>
    </source>
</reference>
<keyword evidence="3 6" id="KW-0812">Transmembrane</keyword>
<evidence type="ECO:0000256" key="4">
    <source>
        <dbReference type="ARBA" id="ARBA00022989"/>
    </source>
</evidence>
<feature type="transmembrane region" description="Helical" evidence="6">
    <location>
        <begin position="56"/>
        <end position="78"/>
    </location>
</feature>
<accession>A0A921AWB9</accession>
<dbReference type="PANTHER" id="PTHR33529:SF6">
    <property type="entry name" value="YJGP_YJGQ FAMILY PERMEASE"/>
    <property type="match status" value="1"/>
</dbReference>
<evidence type="ECO:0000313" key="8">
    <source>
        <dbReference type="Proteomes" id="UP000698963"/>
    </source>
</evidence>
<evidence type="ECO:0000256" key="3">
    <source>
        <dbReference type="ARBA" id="ARBA00022692"/>
    </source>
</evidence>
<dbReference type="PANTHER" id="PTHR33529">
    <property type="entry name" value="SLR0882 PROTEIN-RELATED"/>
    <property type="match status" value="1"/>
</dbReference>
<dbReference type="Pfam" id="PF03739">
    <property type="entry name" value="LptF_LptG"/>
    <property type="match status" value="1"/>
</dbReference>
<sequence>MNLLQRRLFMEHAKTFFLSMAVLLLFILMGRALQLRDMLLGLELNIWDTLRLFGYLSPFFLLIICPIACMLSVFLTFLRMSTDRELVALKAGGVSLYQMLPAPLLFSVFCALFGFWISFYWQAWGMGNFRSEVLSIASSSARVVVQPGVFNKDVPNMVMFARKVDPVSGTMAGVMVEDRRAADTTMTILAPDGSLDADYENGEIIFLLKNGRSYTEKDNALSIMGFQEYAVRLSFDSLFQGVDMGPVKPKEYTWARLYDYENERALQKTDPRMARKIVVERHKRFVFPLACVVLCIFVIPIATSFQGLKQQTGVLMALLLFLVYYSLLMLGISLGESGDLTPTVGLWAPNLVFLLLGLYGMRLAAQERMPRITEHWQSRRSRKKKKEDKA</sequence>
<dbReference type="GO" id="GO:0043190">
    <property type="term" value="C:ATP-binding cassette (ABC) transporter complex"/>
    <property type="evidence" value="ECO:0007669"/>
    <property type="project" value="InterPro"/>
</dbReference>
<proteinExistence type="predicted"/>
<gene>
    <name evidence="7" type="primary">lptF</name>
    <name evidence="7" type="ORF">K8W16_07705</name>
</gene>
<dbReference type="RefSeq" id="WP_304122566.1">
    <property type="nucleotide sequence ID" value="NZ_DYZA01000155.1"/>
</dbReference>
<feature type="transmembrane region" description="Helical" evidence="6">
    <location>
        <begin position="346"/>
        <end position="365"/>
    </location>
</feature>
<keyword evidence="2" id="KW-1003">Cell membrane</keyword>
<dbReference type="GO" id="GO:0015920">
    <property type="term" value="P:lipopolysaccharide transport"/>
    <property type="evidence" value="ECO:0007669"/>
    <property type="project" value="TreeGrafter"/>
</dbReference>
<organism evidence="7 8">
    <name type="scientific">Mailhella massiliensis</name>
    <dbReference type="NCBI Taxonomy" id="1903261"/>
    <lineage>
        <taxon>Bacteria</taxon>
        <taxon>Pseudomonadati</taxon>
        <taxon>Thermodesulfobacteriota</taxon>
        <taxon>Desulfovibrionia</taxon>
        <taxon>Desulfovibrionales</taxon>
        <taxon>Desulfovibrionaceae</taxon>
        <taxon>Mailhella</taxon>
    </lineage>
</organism>
<feature type="transmembrane region" description="Helical" evidence="6">
    <location>
        <begin position="314"/>
        <end position="334"/>
    </location>
</feature>
<dbReference type="GO" id="GO:0055085">
    <property type="term" value="P:transmembrane transport"/>
    <property type="evidence" value="ECO:0007669"/>
    <property type="project" value="InterPro"/>
</dbReference>